<keyword evidence="3" id="KW-0732">Signal</keyword>
<dbReference type="AlphaFoldDB" id="A0A9W6ZNH5"/>
<keyword evidence="2" id="KW-0645">Protease</keyword>
<dbReference type="Pfam" id="PF05577">
    <property type="entry name" value="Peptidase_S28"/>
    <property type="match status" value="1"/>
</dbReference>
<evidence type="ECO:0000313" key="7">
    <source>
        <dbReference type="Proteomes" id="UP001162640"/>
    </source>
</evidence>
<comment type="caution">
    <text evidence="6">The sequence shown here is derived from an EMBL/GenBank/DDBJ whole genome shotgun (WGS) entry which is preliminary data.</text>
</comment>
<reference evidence="7" key="1">
    <citation type="journal article" date="2023" name="Commun. Biol.">
        <title>Genome analysis of Parmales, the sister group of diatoms, reveals the evolutionary specialization of diatoms from phago-mixotrophs to photoautotrophs.</title>
        <authorList>
            <person name="Ban H."/>
            <person name="Sato S."/>
            <person name="Yoshikawa S."/>
            <person name="Yamada K."/>
            <person name="Nakamura Y."/>
            <person name="Ichinomiya M."/>
            <person name="Sato N."/>
            <person name="Blanc-Mathieu R."/>
            <person name="Endo H."/>
            <person name="Kuwata A."/>
            <person name="Ogata H."/>
        </authorList>
    </citation>
    <scope>NUCLEOTIDE SEQUENCE [LARGE SCALE GENOMIC DNA]</scope>
</reference>
<dbReference type="Proteomes" id="UP001162640">
    <property type="component" value="Unassembled WGS sequence"/>
</dbReference>
<dbReference type="GO" id="GO:0008239">
    <property type="term" value="F:dipeptidyl-peptidase activity"/>
    <property type="evidence" value="ECO:0007669"/>
    <property type="project" value="TreeGrafter"/>
</dbReference>
<evidence type="ECO:0000256" key="5">
    <source>
        <dbReference type="ARBA" id="ARBA00023180"/>
    </source>
</evidence>
<dbReference type="GO" id="GO:0070008">
    <property type="term" value="F:serine-type exopeptidase activity"/>
    <property type="evidence" value="ECO:0007669"/>
    <property type="project" value="InterPro"/>
</dbReference>
<name>A0A9W6ZNH5_9STRA</name>
<evidence type="ECO:0000256" key="1">
    <source>
        <dbReference type="ARBA" id="ARBA00011079"/>
    </source>
</evidence>
<gene>
    <name evidence="6" type="ORF">TL16_g01854</name>
</gene>
<dbReference type="InterPro" id="IPR042269">
    <property type="entry name" value="Ser_carbopepase_S28_SKS"/>
</dbReference>
<evidence type="ECO:0000313" key="6">
    <source>
        <dbReference type="EMBL" id="GMH55226.1"/>
    </source>
</evidence>
<comment type="similarity">
    <text evidence="1">Belongs to the peptidase S28 family.</text>
</comment>
<dbReference type="Gene3D" id="3.40.50.1820">
    <property type="entry name" value="alpha/beta hydrolase"/>
    <property type="match status" value="1"/>
</dbReference>
<accession>A0A9W6ZNH5</accession>
<keyword evidence="4" id="KW-0378">Hydrolase</keyword>
<evidence type="ECO:0000256" key="4">
    <source>
        <dbReference type="ARBA" id="ARBA00022801"/>
    </source>
</evidence>
<dbReference type="PANTHER" id="PTHR11010">
    <property type="entry name" value="PROTEASE S28 PRO-X CARBOXYPEPTIDASE-RELATED"/>
    <property type="match status" value="1"/>
</dbReference>
<dbReference type="SUPFAM" id="SSF53474">
    <property type="entry name" value="alpha/beta-Hydrolases"/>
    <property type="match status" value="1"/>
</dbReference>
<sequence>MNLNVPNLISGTGMAGAALSIFAQTADHFIPPVSSDTWDQRYWVDDSSFSSSCDSSDTGCVVFLMLGGEGEAGPPGGHMMEMAEHFGAMGVSIEHRFYGESIIPNPNPNEGNFTNEHLQLLSVNQALQDYACFIQQFPSIFNLPQNTRFYTFGGSYSGELASWMRIKYPNLVSGAIASSAPVSPIADYWGYDPIIIAALANPTIGGSSDCADSVVAAFQSLRFLLLSSDKISKVLTDFKLCPSSDLSTDMDKRELLDFVSDDFMGLVQYNDVNNPEKNIKLSCNSMTSSDFGESPYDRLVNVTNARLTNDCLGASYEDQLAQTCDGSYAERAWLWQMCADGSGHDQTCYEDLGCPFVEEYASFDQFLQFCSDCFGVDEEGKEMEIALKENFASFGGNTTVDEGFDVTKIVYINGDIDPFHFGGVSSNTTSGIERDVIALIVEGGSHCQDMKWSSENDSESMQNVKLGKLRMLEKWINNKQ</sequence>
<proteinExistence type="inferred from homology"/>
<dbReference type="GO" id="GO:0006508">
    <property type="term" value="P:proteolysis"/>
    <property type="evidence" value="ECO:0007669"/>
    <property type="project" value="UniProtKB-KW"/>
</dbReference>
<evidence type="ECO:0000256" key="3">
    <source>
        <dbReference type="ARBA" id="ARBA00022729"/>
    </source>
</evidence>
<dbReference type="EMBL" id="BLQM01000043">
    <property type="protein sequence ID" value="GMH55226.1"/>
    <property type="molecule type" value="Genomic_DNA"/>
</dbReference>
<evidence type="ECO:0000256" key="2">
    <source>
        <dbReference type="ARBA" id="ARBA00022670"/>
    </source>
</evidence>
<protein>
    <submittedName>
        <fullName evidence="6">Uncharacterized protein</fullName>
    </submittedName>
</protein>
<dbReference type="Gene3D" id="1.20.120.980">
    <property type="entry name" value="Serine carboxypeptidase S28, SKS domain"/>
    <property type="match status" value="1"/>
</dbReference>
<dbReference type="InterPro" id="IPR008758">
    <property type="entry name" value="Peptidase_S28"/>
</dbReference>
<dbReference type="InterPro" id="IPR029058">
    <property type="entry name" value="AB_hydrolase_fold"/>
</dbReference>
<dbReference type="PANTHER" id="PTHR11010:SF117">
    <property type="entry name" value="SERINE PROTEASE 16"/>
    <property type="match status" value="1"/>
</dbReference>
<keyword evidence="5" id="KW-0325">Glycoprotein</keyword>
<organism evidence="6 7">
    <name type="scientific">Triparma laevis f. inornata</name>
    <dbReference type="NCBI Taxonomy" id="1714386"/>
    <lineage>
        <taxon>Eukaryota</taxon>
        <taxon>Sar</taxon>
        <taxon>Stramenopiles</taxon>
        <taxon>Ochrophyta</taxon>
        <taxon>Bolidophyceae</taxon>
        <taxon>Parmales</taxon>
        <taxon>Triparmaceae</taxon>
        <taxon>Triparma</taxon>
    </lineage>
</organism>